<dbReference type="SMART" id="SM00448">
    <property type="entry name" value="REC"/>
    <property type="match status" value="1"/>
</dbReference>
<feature type="transmembrane region" description="Helical" evidence="13">
    <location>
        <begin position="372"/>
        <end position="392"/>
    </location>
</feature>
<keyword evidence="6" id="KW-0808">Transferase</keyword>
<dbReference type="Pfam" id="PF12860">
    <property type="entry name" value="PAS_7"/>
    <property type="match status" value="1"/>
</dbReference>
<dbReference type="Gene3D" id="1.10.287.130">
    <property type="match status" value="1"/>
</dbReference>
<feature type="transmembrane region" description="Helical" evidence="13">
    <location>
        <begin position="431"/>
        <end position="449"/>
    </location>
</feature>
<comment type="subcellular location">
    <subcellularLocation>
        <location evidence="2">Membrane</location>
        <topology evidence="2">Multi-pass membrane protein</topology>
    </subcellularLocation>
</comment>
<feature type="transmembrane region" description="Helical" evidence="13">
    <location>
        <begin position="233"/>
        <end position="251"/>
    </location>
</feature>
<dbReference type="SMART" id="SM00387">
    <property type="entry name" value="HATPase_c"/>
    <property type="match status" value="1"/>
</dbReference>
<dbReference type="PROSITE" id="PS50283">
    <property type="entry name" value="NA_SOLUT_SYMP_3"/>
    <property type="match status" value="1"/>
</dbReference>
<dbReference type="PROSITE" id="PS50109">
    <property type="entry name" value="HIS_KIN"/>
    <property type="match status" value="1"/>
</dbReference>
<keyword evidence="12" id="KW-0175">Coiled coil</keyword>
<feature type="transmembrane region" description="Helical" evidence="13">
    <location>
        <begin position="6"/>
        <end position="25"/>
    </location>
</feature>
<dbReference type="AlphaFoldDB" id="K6Y3U2"/>
<evidence type="ECO:0000256" key="1">
    <source>
        <dbReference type="ARBA" id="ARBA00000085"/>
    </source>
</evidence>
<dbReference type="eggNOG" id="COG0591">
    <property type="taxonomic scope" value="Bacteria"/>
</dbReference>
<dbReference type="PROSITE" id="PS50110">
    <property type="entry name" value="RESPONSE_REGULATORY"/>
    <property type="match status" value="1"/>
</dbReference>
<feature type="transmembrane region" description="Helical" evidence="13">
    <location>
        <begin position="404"/>
        <end position="424"/>
    </location>
</feature>
<feature type="domain" description="Histidine kinase" evidence="14">
    <location>
        <begin position="768"/>
        <end position="979"/>
    </location>
</feature>
<evidence type="ECO:0000256" key="8">
    <source>
        <dbReference type="ARBA" id="ARBA00022777"/>
    </source>
</evidence>
<dbReference type="GO" id="GO:0000155">
    <property type="term" value="F:phosphorelay sensor kinase activity"/>
    <property type="evidence" value="ECO:0007669"/>
    <property type="project" value="InterPro"/>
</dbReference>
<evidence type="ECO:0000313" key="16">
    <source>
        <dbReference type="EMBL" id="GAC12937.1"/>
    </source>
</evidence>
<protein>
    <recommendedName>
        <fullName evidence="4">histidine kinase</fullName>
        <ecNumber evidence="4">2.7.13.3</ecNumber>
    </recommendedName>
</protein>
<reference evidence="16 17" key="1">
    <citation type="journal article" date="2017" name="Antonie Van Leeuwenhoek">
        <title>Rhizobium rhizosphaerae sp. nov., a novel species isolated from rice rhizosphere.</title>
        <authorList>
            <person name="Zhao J.J."/>
            <person name="Zhang J."/>
            <person name="Zhang R.J."/>
            <person name="Zhang C.W."/>
            <person name="Yin H.Q."/>
            <person name="Zhang X.X."/>
        </authorList>
    </citation>
    <scope>NUCLEOTIDE SEQUENCE [LARGE SCALE GENOMIC DNA]</scope>
    <source>
        <strain evidence="16 17">E3</strain>
    </source>
</reference>
<dbReference type="CDD" id="cd00082">
    <property type="entry name" value="HisKA"/>
    <property type="match status" value="1"/>
</dbReference>
<dbReference type="SUPFAM" id="SSF52172">
    <property type="entry name" value="CheY-like"/>
    <property type="match status" value="1"/>
</dbReference>
<dbReference type="Gene3D" id="3.40.50.2300">
    <property type="match status" value="1"/>
</dbReference>
<evidence type="ECO:0000256" key="4">
    <source>
        <dbReference type="ARBA" id="ARBA00012438"/>
    </source>
</evidence>
<dbReference type="Gene3D" id="1.20.1730.10">
    <property type="entry name" value="Sodium/glucose cotransporter"/>
    <property type="match status" value="1"/>
</dbReference>
<dbReference type="CDD" id="cd10322">
    <property type="entry name" value="SLC5sbd"/>
    <property type="match status" value="1"/>
</dbReference>
<evidence type="ECO:0000259" key="15">
    <source>
        <dbReference type="PROSITE" id="PS50110"/>
    </source>
</evidence>
<evidence type="ECO:0000256" key="2">
    <source>
        <dbReference type="ARBA" id="ARBA00004141"/>
    </source>
</evidence>
<dbReference type="InterPro" id="IPR004358">
    <property type="entry name" value="Sig_transdc_His_kin-like_C"/>
</dbReference>
<dbReference type="InterPro" id="IPR035965">
    <property type="entry name" value="PAS-like_dom_sf"/>
</dbReference>
<organism evidence="16 17">
    <name type="scientific">Aliiglaciecola lipolytica E3</name>
    <dbReference type="NCBI Taxonomy" id="1127673"/>
    <lineage>
        <taxon>Bacteria</taxon>
        <taxon>Pseudomonadati</taxon>
        <taxon>Pseudomonadota</taxon>
        <taxon>Gammaproteobacteria</taxon>
        <taxon>Alteromonadales</taxon>
        <taxon>Alteromonadaceae</taxon>
        <taxon>Aliiglaciecola</taxon>
    </lineage>
</organism>
<feature type="transmembrane region" description="Helical" evidence="13">
    <location>
        <begin position="37"/>
        <end position="53"/>
    </location>
</feature>
<dbReference type="EMBL" id="BAEN01000011">
    <property type="protein sequence ID" value="GAC12937.1"/>
    <property type="molecule type" value="Genomic_DNA"/>
</dbReference>
<evidence type="ECO:0000256" key="9">
    <source>
        <dbReference type="ARBA" id="ARBA00022989"/>
    </source>
</evidence>
<dbReference type="InterPro" id="IPR003661">
    <property type="entry name" value="HisK_dim/P_dom"/>
</dbReference>
<feature type="transmembrane region" description="Helical" evidence="13">
    <location>
        <begin position="65"/>
        <end position="88"/>
    </location>
</feature>
<evidence type="ECO:0000256" key="7">
    <source>
        <dbReference type="ARBA" id="ARBA00022692"/>
    </source>
</evidence>
<sequence>MFTLYSMSTIIFVYLIVLFLIGYFGDKYLRQGAQHPIIYSLALGVHCSSWAFFGTTTQATQYGWAFVPTYLGVILVMLFGFGALLKIAKICQLNNISSLADFIGVQYNSANLLAALVSLLCFIGVVPYVALQLDSVVDSLTLLTNESSTSIGLYVAIVLAVLAIFLGTRSFDLTDKKPGLMLTVAFASSLKLIALSFVGLFVCYELFNGVFDLLGQAQLSTNAQPILHANSGGWVYISHILLGICAMFCLPRQFHVNFVEYKSKNELNTARWLFPLFLVGMGLFVLPIGLAGHIIFDKQNVSTDIYALALPLYSNNGVTTLVSFIGGLAAATSMVVVATLAVGIMISNNLITPAWVKLKLINQKQNTLSPRIILLIRRVTIASVLAVSYFYHRDVSSGSPLVNSGIIAMALLAQTFPMIILSLYWPKANKIAAYCGLLVGSVGWFYWLLWPSITSSYYFDPTPTDLELGRGFVLSLLANGMCFGIITWFSPKISAQQQRTIHSNSPQKHPIKLANLMALTQNVLSQNELTHLNNKLGNADLTSYASLNVIETVENMLAAKIGGASSRILVSAIAEKDEVPLTELVEWMEEAAQTFQFNHEILQSSVEHIQQGISVVDPDLKLIAWNQRYIEMFDYPDGYIHAGISMRQVLAFNAKRGLFGSAANPQQEIDKRIEYIKQGSIYKYVRKQPNGHVIELNGGPLPGGGFVTTYSDISEYMEIQQQLEQAKSHLEKRVEKRTEELNQSNQALSKAKLQAERANESKTKFLAAAGHDLMQPFNAASLFGELIQQKSNEPEIKQLSQSLNDSINNAEELLSLLLDMTKLESGVLESHIQEFPINDILMPLVNDFNLMAQRKNLTLSYVKSSAVVQSDKKLLKRIIQNLLSNAIRYTQAGKIVVGCRHSKAGVKVCVVDTGPGISIADQHFIFEEFKQLNKTKIQQGLGLGLTIVDRISTLLNHPISLKSQLGKGSNFSVLIPSGKKCDNAVKTSMPTPVKTEILHNKTVLLAENDPQTRDAVIQLLQSWEAKVVCVENLEDVQNINQNIDLMLLDYHLDNQLTGVEIAQAVRHKTQSAIPGILNSADRSDNMRENAQNAELLFLPKPLKSAALKRMLRQISWT</sequence>
<dbReference type="FunFam" id="3.30.565.10:FF:000049">
    <property type="entry name" value="Two-component sensor histidine kinase"/>
    <property type="match status" value="1"/>
</dbReference>
<dbReference type="PRINTS" id="PR00344">
    <property type="entry name" value="BCTRLSENSOR"/>
</dbReference>
<dbReference type="CDD" id="cd00075">
    <property type="entry name" value="HATPase"/>
    <property type="match status" value="1"/>
</dbReference>
<dbReference type="InterPro" id="IPR036890">
    <property type="entry name" value="HATPase_C_sf"/>
</dbReference>
<keyword evidence="5 11" id="KW-0597">Phosphoprotein</keyword>
<evidence type="ECO:0000256" key="11">
    <source>
        <dbReference type="PROSITE-ProRule" id="PRU00169"/>
    </source>
</evidence>
<dbReference type="GO" id="GO:0005886">
    <property type="term" value="C:plasma membrane"/>
    <property type="evidence" value="ECO:0007669"/>
    <property type="project" value="TreeGrafter"/>
</dbReference>
<accession>K6Y3U2</accession>
<dbReference type="CDD" id="cd00156">
    <property type="entry name" value="REC"/>
    <property type="match status" value="1"/>
</dbReference>
<dbReference type="SMART" id="SM00388">
    <property type="entry name" value="HisKA"/>
    <property type="match status" value="1"/>
</dbReference>
<feature type="transmembrane region" description="Helical" evidence="13">
    <location>
        <begin position="272"/>
        <end position="296"/>
    </location>
</feature>
<feature type="transmembrane region" description="Helical" evidence="13">
    <location>
        <begin position="151"/>
        <end position="168"/>
    </location>
</feature>
<dbReference type="Pfam" id="PF00512">
    <property type="entry name" value="HisKA"/>
    <property type="match status" value="1"/>
</dbReference>
<feature type="domain" description="Response regulatory" evidence="15">
    <location>
        <begin position="1002"/>
        <end position="1115"/>
    </location>
</feature>
<dbReference type="Pfam" id="PF00072">
    <property type="entry name" value="Response_reg"/>
    <property type="match status" value="1"/>
</dbReference>
<evidence type="ECO:0000256" key="12">
    <source>
        <dbReference type="SAM" id="Coils"/>
    </source>
</evidence>
<dbReference type="RefSeq" id="WP_008842757.1">
    <property type="nucleotide sequence ID" value="NZ_BAEN01000011.1"/>
</dbReference>
<comment type="similarity">
    <text evidence="3">Belongs to the sodium:solute symporter (SSF) (TC 2.A.21) family.</text>
</comment>
<dbReference type="InterPro" id="IPR005467">
    <property type="entry name" value="His_kinase_dom"/>
</dbReference>
<dbReference type="InterPro" id="IPR003594">
    <property type="entry name" value="HATPase_dom"/>
</dbReference>
<keyword evidence="8" id="KW-0418">Kinase</keyword>
<dbReference type="Gene3D" id="3.30.565.10">
    <property type="entry name" value="Histidine kinase-like ATPase, C-terminal domain"/>
    <property type="match status" value="1"/>
</dbReference>
<proteinExistence type="inferred from homology"/>
<dbReference type="eggNOG" id="COG4251">
    <property type="taxonomic scope" value="Bacteria"/>
</dbReference>
<dbReference type="InterPro" id="IPR038377">
    <property type="entry name" value="Na/Glc_symporter_sf"/>
</dbReference>
<dbReference type="PANTHER" id="PTHR43047">
    <property type="entry name" value="TWO-COMPONENT HISTIDINE PROTEIN KINASE"/>
    <property type="match status" value="1"/>
</dbReference>
<dbReference type="EC" id="2.7.13.3" evidence="4"/>
<feature type="coiled-coil region" evidence="12">
    <location>
        <begin position="713"/>
        <end position="761"/>
    </location>
</feature>
<name>K6Y3U2_9ALTE</name>
<dbReference type="SUPFAM" id="SSF55874">
    <property type="entry name" value="ATPase domain of HSP90 chaperone/DNA topoisomerase II/histidine kinase"/>
    <property type="match status" value="1"/>
</dbReference>
<dbReference type="InterPro" id="IPR036097">
    <property type="entry name" value="HisK_dim/P_sf"/>
</dbReference>
<comment type="catalytic activity">
    <reaction evidence="1">
        <text>ATP + protein L-histidine = ADP + protein N-phospho-L-histidine.</text>
        <dbReference type="EC" id="2.7.13.3"/>
    </reaction>
</comment>
<keyword evidence="7 13" id="KW-0812">Transmembrane</keyword>
<dbReference type="SUPFAM" id="SSF55785">
    <property type="entry name" value="PYP-like sensor domain (PAS domain)"/>
    <property type="match status" value="1"/>
</dbReference>
<feature type="transmembrane region" description="Helical" evidence="13">
    <location>
        <begin position="109"/>
        <end position="131"/>
    </location>
</feature>
<dbReference type="InterPro" id="IPR001734">
    <property type="entry name" value="Na/solute_symporter"/>
</dbReference>
<feature type="modified residue" description="4-aspartylphosphate" evidence="11">
    <location>
        <position position="1049"/>
    </location>
</feature>
<dbReference type="InterPro" id="IPR001789">
    <property type="entry name" value="Sig_transdc_resp-reg_receiver"/>
</dbReference>
<evidence type="ECO:0000256" key="5">
    <source>
        <dbReference type="ARBA" id="ARBA00022553"/>
    </source>
</evidence>
<dbReference type="InterPro" id="IPR011006">
    <property type="entry name" value="CheY-like_superfamily"/>
</dbReference>
<evidence type="ECO:0000256" key="13">
    <source>
        <dbReference type="SAM" id="Phobius"/>
    </source>
</evidence>
<dbReference type="OrthoDB" id="9764438at2"/>
<dbReference type="GO" id="GO:0009927">
    <property type="term" value="F:histidine phosphotransfer kinase activity"/>
    <property type="evidence" value="ECO:0007669"/>
    <property type="project" value="TreeGrafter"/>
</dbReference>
<evidence type="ECO:0000259" key="14">
    <source>
        <dbReference type="PROSITE" id="PS50109"/>
    </source>
</evidence>
<dbReference type="Pfam" id="PF02518">
    <property type="entry name" value="HATPase_c"/>
    <property type="match status" value="1"/>
</dbReference>
<dbReference type="Gene3D" id="3.30.450.20">
    <property type="entry name" value="PAS domain"/>
    <property type="match status" value="1"/>
</dbReference>
<evidence type="ECO:0000256" key="3">
    <source>
        <dbReference type="ARBA" id="ARBA00006434"/>
    </source>
</evidence>
<comment type="caution">
    <text evidence="16">The sequence shown here is derived from an EMBL/GenBank/DDBJ whole genome shotgun (WGS) entry which is preliminary data.</text>
</comment>
<keyword evidence="9 13" id="KW-1133">Transmembrane helix</keyword>
<feature type="transmembrane region" description="Helical" evidence="13">
    <location>
        <begin position="469"/>
        <end position="489"/>
    </location>
</feature>
<keyword evidence="10 13" id="KW-0472">Membrane</keyword>
<dbReference type="Proteomes" id="UP000006334">
    <property type="component" value="Unassembled WGS sequence"/>
</dbReference>
<gene>
    <name evidence="16" type="ORF">GLIP_0287</name>
</gene>
<dbReference type="PANTHER" id="PTHR43047:SF9">
    <property type="entry name" value="HISTIDINE KINASE"/>
    <property type="match status" value="1"/>
</dbReference>
<dbReference type="GO" id="GO:0022857">
    <property type="term" value="F:transmembrane transporter activity"/>
    <property type="evidence" value="ECO:0007669"/>
    <property type="project" value="InterPro"/>
</dbReference>
<feature type="transmembrane region" description="Helical" evidence="13">
    <location>
        <begin position="180"/>
        <end position="207"/>
    </location>
</feature>
<feature type="transmembrane region" description="Helical" evidence="13">
    <location>
        <begin position="321"/>
        <end position="351"/>
    </location>
</feature>
<evidence type="ECO:0000256" key="6">
    <source>
        <dbReference type="ARBA" id="ARBA00022679"/>
    </source>
</evidence>
<dbReference type="STRING" id="1127673.GLIP_0287"/>
<evidence type="ECO:0000313" key="17">
    <source>
        <dbReference type="Proteomes" id="UP000006334"/>
    </source>
</evidence>
<evidence type="ECO:0000256" key="10">
    <source>
        <dbReference type="ARBA" id="ARBA00023136"/>
    </source>
</evidence>
<dbReference type="SUPFAM" id="SSF47384">
    <property type="entry name" value="Homodimeric domain of signal transducing histidine kinase"/>
    <property type="match status" value="1"/>
</dbReference>
<keyword evidence="17" id="KW-1185">Reference proteome</keyword>